<dbReference type="EMBL" id="BPVZ01000040">
    <property type="protein sequence ID" value="GKV14157.1"/>
    <property type="molecule type" value="Genomic_DNA"/>
</dbReference>
<protein>
    <submittedName>
        <fullName evidence="1">Uncharacterized protein</fullName>
    </submittedName>
</protein>
<reference evidence="1 2" key="1">
    <citation type="journal article" date="2021" name="Commun. Biol.">
        <title>The genome of Shorea leprosula (Dipterocarpaceae) highlights the ecological relevance of drought in aseasonal tropical rainforests.</title>
        <authorList>
            <person name="Ng K.K.S."/>
            <person name="Kobayashi M.J."/>
            <person name="Fawcett J.A."/>
            <person name="Hatakeyama M."/>
            <person name="Paape T."/>
            <person name="Ng C.H."/>
            <person name="Ang C.C."/>
            <person name="Tnah L.H."/>
            <person name="Lee C.T."/>
            <person name="Nishiyama T."/>
            <person name="Sese J."/>
            <person name="O'Brien M.J."/>
            <person name="Copetti D."/>
            <person name="Mohd Noor M.I."/>
            <person name="Ong R.C."/>
            <person name="Putra M."/>
            <person name="Sireger I.Z."/>
            <person name="Indrioko S."/>
            <person name="Kosugi Y."/>
            <person name="Izuno A."/>
            <person name="Isagi Y."/>
            <person name="Lee S.L."/>
            <person name="Shimizu K.K."/>
        </authorList>
    </citation>
    <scope>NUCLEOTIDE SEQUENCE [LARGE SCALE GENOMIC DNA]</scope>
    <source>
        <strain evidence="1">214</strain>
    </source>
</reference>
<comment type="caution">
    <text evidence="1">The sequence shown here is derived from an EMBL/GenBank/DDBJ whole genome shotgun (WGS) entry which is preliminary data.</text>
</comment>
<proteinExistence type="predicted"/>
<evidence type="ECO:0000313" key="1">
    <source>
        <dbReference type="EMBL" id="GKV14157.1"/>
    </source>
</evidence>
<keyword evidence="2" id="KW-1185">Reference proteome</keyword>
<organism evidence="1 2">
    <name type="scientific">Rubroshorea leprosula</name>
    <dbReference type="NCBI Taxonomy" id="152421"/>
    <lineage>
        <taxon>Eukaryota</taxon>
        <taxon>Viridiplantae</taxon>
        <taxon>Streptophyta</taxon>
        <taxon>Embryophyta</taxon>
        <taxon>Tracheophyta</taxon>
        <taxon>Spermatophyta</taxon>
        <taxon>Magnoliopsida</taxon>
        <taxon>eudicotyledons</taxon>
        <taxon>Gunneridae</taxon>
        <taxon>Pentapetalae</taxon>
        <taxon>rosids</taxon>
        <taxon>malvids</taxon>
        <taxon>Malvales</taxon>
        <taxon>Dipterocarpaceae</taxon>
        <taxon>Rubroshorea</taxon>
    </lineage>
</organism>
<accession>A0AAV5JKT8</accession>
<name>A0AAV5JKT8_9ROSI</name>
<dbReference type="Proteomes" id="UP001054252">
    <property type="component" value="Unassembled WGS sequence"/>
</dbReference>
<dbReference type="AlphaFoldDB" id="A0AAV5JKT8"/>
<sequence length="49" mass="5427">MIGGEDDDWRSIGRSVLLMEEGGEWRRAEIGEVVVESPTAGIRKAVGRR</sequence>
<evidence type="ECO:0000313" key="2">
    <source>
        <dbReference type="Proteomes" id="UP001054252"/>
    </source>
</evidence>
<gene>
    <name evidence="1" type="ORF">SLEP1_g25068</name>
</gene>